<dbReference type="FunFam" id="3.40.50.720:FF:000084">
    <property type="entry name" value="Short-chain dehydrogenase reductase"/>
    <property type="match status" value="1"/>
</dbReference>
<protein>
    <recommendedName>
        <fullName evidence="6">Short-chain dehydrogenase</fullName>
    </recommendedName>
</protein>
<dbReference type="PRINTS" id="PR00081">
    <property type="entry name" value="GDHRDH"/>
</dbReference>
<dbReference type="STRING" id="1643428.GCA_001442855_00711"/>
<dbReference type="PANTHER" id="PTHR44196">
    <property type="entry name" value="DEHYDROGENASE/REDUCTASE SDR FAMILY MEMBER 7B"/>
    <property type="match status" value="1"/>
</dbReference>
<evidence type="ECO:0000256" key="3">
    <source>
        <dbReference type="RuleBase" id="RU000363"/>
    </source>
</evidence>
<sequence>MLLNRARGKLNGKVVVITGASSGIGKETAIAFARVGSKLVLSARNFENLNAVAEEIKKFNENVIVIPADVSDFKSLDALVERTLNSYGRVDVLINNAGFGIYGWYHQTPFEEIEKIVRVNFLGSAYLIHKILPVMINQGGGVIVNISSVVGKRGIPGMGIYSATKFALTGLTEALRVEYKKLGVHFIAIHPGTTDTKFFENARYYGTSRMQGRFMIMSAEKVAREVLKAVLKRKREVVLTFPGKIAIFMNKFFPSFFEYAVGKVIKIT</sequence>
<dbReference type="PIRSF" id="PIRSF000126">
    <property type="entry name" value="11-beta-HSD1"/>
    <property type="match status" value="1"/>
</dbReference>
<dbReference type="Proteomes" id="UP000320623">
    <property type="component" value="Unassembled WGS sequence"/>
</dbReference>
<evidence type="ECO:0000256" key="1">
    <source>
        <dbReference type="ARBA" id="ARBA00006484"/>
    </source>
</evidence>
<comment type="similarity">
    <text evidence="1 3">Belongs to the short-chain dehydrogenases/reductases (SDR) family.</text>
</comment>
<dbReference type="AlphaFoldDB" id="A0A0S4MWN0"/>
<evidence type="ECO:0000313" key="4">
    <source>
        <dbReference type="EMBL" id="CUU03383.1"/>
    </source>
</evidence>
<dbReference type="InterPro" id="IPR002347">
    <property type="entry name" value="SDR_fam"/>
</dbReference>
<dbReference type="PANTHER" id="PTHR44196:SF1">
    <property type="entry name" value="DEHYDROGENASE_REDUCTASE SDR FAMILY MEMBER 7B"/>
    <property type="match status" value="1"/>
</dbReference>
<dbReference type="Pfam" id="PF00106">
    <property type="entry name" value="adh_short"/>
    <property type="match status" value="1"/>
</dbReference>
<dbReference type="GO" id="GO:0016491">
    <property type="term" value="F:oxidoreductase activity"/>
    <property type="evidence" value="ECO:0007669"/>
    <property type="project" value="UniProtKB-KW"/>
</dbReference>
<dbReference type="InterPro" id="IPR036291">
    <property type="entry name" value="NAD(P)-bd_dom_sf"/>
</dbReference>
<dbReference type="NCBIfam" id="NF004825">
    <property type="entry name" value="PRK06181.1"/>
    <property type="match status" value="1"/>
</dbReference>
<accession>A0A0S4MWN0</accession>
<keyword evidence="2" id="KW-0560">Oxidoreductase</keyword>
<dbReference type="EMBL" id="FAOO01000004">
    <property type="protein sequence ID" value="CUU03383.1"/>
    <property type="molecule type" value="Genomic_DNA"/>
</dbReference>
<dbReference type="OrthoDB" id="9790266at2"/>
<keyword evidence="5" id="KW-1185">Reference proteome</keyword>
<dbReference type="GO" id="GO:0016020">
    <property type="term" value="C:membrane"/>
    <property type="evidence" value="ECO:0007669"/>
    <property type="project" value="TreeGrafter"/>
</dbReference>
<dbReference type="RefSeq" id="WP_140944518.1">
    <property type="nucleotide sequence ID" value="NZ_FAOO01000004.1"/>
</dbReference>
<name>A0A0S4MWN0_9BACT</name>
<dbReference type="SUPFAM" id="SSF51735">
    <property type="entry name" value="NAD(P)-binding Rossmann-fold domains"/>
    <property type="match status" value="1"/>
</dbReference>
<evidence type="ECO:0000256" key="2">
    <source>
        <dbReference type="ARBA" id="ARBA00023002"/>
    </source>
</evidence>
<dbReference type="PROSITE" id="PS00061">
    <property type="entry name" value="ADH_SHORT"/>
    <property type="match status" value="1"/>
</dbReference>
<evidence type="ECO:0008006" key="6">
    <source>
        <dbReference type="Google" id="ProtNLM"/>
    </source>
</evidence>
<proteinExistence type="inferred from homology"/>
<dbReference type="Gene3D" id="3.40.50.720">
    <property type="entry name" value="NAD(P)-binding Rossmann-like Domain"/>
    <property type="match status" value="1"/>
</dbReference>
<evidence type="ECO:0000313" key="5">
    <source>
        <dbReference type="Proteomes" id="UP000320623"/>
    </source>
</evidence>
<reference evidence="5" key="1">
    <citation type="submission" date="2015-11" db="EMBL/GenBank/DDBJ databases">
        <authorList>
            <person name="Varghese N."/>
        </authorList>
    </citation>
    <scope>NUCLEOTIDE SEQUENCE [LARGE SCALE GENOMIC DNA]</scope>
</reference>
<dbReference type="PRINTS" id="PR00080">
    <property type="entry name" value="SDRFAMILY"/>
</dbReference>
<dbReference type="InterPro" id="IPR020904">
    <property type="entry name" value="Sc_DH/Rdtase_CS"/>
</dbReference>
<gene>
    <name evidence="4" type="ORF">JGI1_00731</name>
</gene>
<organism evidence="4 5">
    <name type="scientific">Candidatus Thermokryptus mobilis</name>
    <dbReference type="NCBI Taxonomy" id="1643428"/>
    <lineage>
        <taxon>Bacteria</taxon>
        <taxon>Pseudomonadati</taxon>
        <taxon>Candidatus Kryptoniota</taxon>
        <taxon>Candidatus Thermokryptus</taxon>
    </lineage>
</organism>